<protein>
    <recommendedName>
        <fullName evidence="2">Distal membrane-arm assembly complex protein 1-like domain-containing protein</fullName>
    </recommendedName>
</protein>
<feature type="domain" description="Distal membrane-arm assembly complex protein 1-like" evidence="2">
    <location>
        <begin position="44"/>
        <end position="79"/>
    </location>
</feature>
<gene>
    <name evidence="3" type="ORF">C6P46_006294</name>
</gene>
<evidence type="ECO:0000256" key="1">
    <source>
        <dbReference type="SAM" id="MobiDB-lite"/>
    </source>
</evidence>
<evidence type="ECO:0000313" key="4">
    <source>
        <dbReference type="Proteomes" id="UP000777482"/>
    </source>
</evidence>
<dbReference type="InterPro" id="IPR028036">
    <property type="entry name" value="DMAC1-like_dom"/>
</dbReference>
<proteinExistence type="predicted"/>
<dbReference type="Pfam" id="PF15055">
    <property type="entry name" value="DMAC1_Dmo2"/>
    <property type="match status" value="1"/>
</dbReference>
<keyword evidence="4" id="KW-1185">Reference proteome</keyword>
<dbReference type="AlphaFoldDB" id="A0A9P7B3S0"/>
<dbReference type="Proteomes" id="UP000777482">
    <property type="component" value="Unassembled WGS sequence"/>
</dbReference>
<dbReference type="OrthoDB" id="6604875at2759"/>
<feature type="region of interest" description="Disordered" evidence="1">
    <location>
        <begin position="1"/>
        <end position="32"/>
    </location>
</feature>
<sequence length="159" mass="17035">MSNLIPSSFRNSSQPEPSSSASPSVSSPRPASAATAIPQALYTDCQTCRITGTATFSAVGVYALTVARSQAKTRIGKATASAAGLGKLSRPASWRLQQHVGPPIHRRLRRLKSATRRKHEPPVYFTSRRRHIANVKSTAPSFQSYFTGKQTVTIAGGVL</sequence>
<evidence type="ECO:0000313" key="3">
    <source>
        <dbReference type="EMBL" id="KAG0657640.1"/>
    </source>
</evidence>
<evidence type="ECO:0000259" key="2">
    <source>
        <dbReference type="Pfam" id="PF15055"/>
    </source>
</evidence>
<name>A0A9P7B3S0_RHOMI</name>
<reference evidence="3 4" key="1">
    <citation type="submission" date="2020-11" db="EMBL/GenBank/DDBJ databases">
        <title>Kefir isolates.</title>
        <authorList>
            <person name="Marcisauskas S."/>
            <person name="Kim Y."/>
            <person name="Blasche S."/>
        </authorList>
    </citation>
    <scope>NUCLEOTIDE SEQUENCE [LARGE SCALE GENOMIC DNA]</scope>
    <source>
        <strain evidence="3 4">KR</strain>
    </source>
</reference>
<accession>A0A9P7B3S0</accession>
<feature type="compositionally biased region" description="Low complexity" evidence="1">
    <location>
        <begin position="7"/>
        <end position="32"/>
    </location>
</feature>
<dbReference type="EMBL" id="PUHQ01000078">
    <property type="protein sequence ID" value="KAG0657640.1"/>
    <property type="molecule type" value="Genomic_DNA"/>
</dbReference>
<organism evidence="3 4">
    <name type="scientific">Rhodotorula mucilaginosa</name>
    <name type="common">Yeast</name>
    <name type="synonym">Rhodotorula rubra</name>
    <dbReference type="NCBI Taxonomy" id="5537"/>
    <lineage>
        <taxon>Eukaryota</taxon>
        <taxon>Fungi</taxon>
        <taxon>Dikarya</taxon>
        <taxon>Basidiomycota</taxon>
        <taxon>Pucciniomycotina</taxon>
        <taxon>Microbotryomycetes</taxon>
        <taxon>Sporidiobolales</taxon>
        <taxon>Sporidiobolaceae</taxon>
        <taxon>Rhodotorula</taxon>
    </lineage>
</organism>
<comment type="caution">
    <text evidence="3">The sequence shown here is derived from an EMBL/GenBank/DDBJ whole genome shotgun (WGS) entry which is preliminary data.</text>
</comment>